<comment type="caution">
    <text evidence="3">The sequence shown here is derived from an EMBL/GenBank/DDBJ whole genome shotgun (WGS) entry which is preliminary data.</text>
</comment>
<feature type="region of interest" description="Disordered" evidence="1">
    <location>
        <begin position="129"/>
        <end position="151"/>
    </location>
</feature>
<dbReference type="AlphaFoldDB" id="A0A552E588"/>
<dbReference type="PROSITE" id="PS51257">
    <property type="entry name" value="PROKAR_LIPOPROTEIN"/>
    <property type="match status" value="1"/>
</dbReference>
<dbReference type="Proteomes" id="UP000319313">
    <property type="component" value="Unassembled WGS sequence"/>
</dbReference>
<feature type="domain" description="Plastid division protein CDP1-like IMS" evidence="2">
    <location>
        <begin position="154"/>
        <end position="278"/>
    </location>
</feature>
<evidence type="ECO:0000259" key="2">
    <source>
        <dbReference type="Pfam" id="PF13355"/>
    </source>
</evidence>
<organism evidence="3 4">
    <name type="scientific">Microcystis aeruginosa Ma_SC_T_19800800_S464</name>
    <dbReference type="NCBI Taxonomy" id="2486257"/>
    <lineage>
        <taxon>Bacteria</taxon>
        <taxon>Bacillati</taxon>
        <taxon>Cyanobacteriota</taxon>
        <taxon>Cyanophyceae</taxon>
        <taxon>Oscillatoriophycideae</taxon>
        <taxon>Chroococcales</taxon>
        <taxon>Microcystaceae</taxon>
        <taxon>Microcystis</taxon>
    </lineage>
</organism>
<accession>A0A552E588</accession>
<dbReference type="InterPro" id="IPR025344">
    <property type="entry name" value="CDP1-like_IMS"/>
</dbReference>
<reference evidence="3 4" key="1">
    <citation type="submission" date="2019-01" db="EMBL/GenBank/DDBJ databases">
        <title>Coherence of Microcystis species and biogeography revealed through population genomics.</title>
        <authorList>
            <person name="Perez-Carrascal O.M."/>
            <person name="Terrat Y."/>
            <person name="Giani A."/>
            <person name="Fortin N."/>
            <person name="Tromas N."/>
            <person name="Shapiro B.J."/>
        </authorList>
    </citation>
    <scope>NUCLEOTIDE SEQUENCE [LARGE SCALE GENOMIC DNA]</scope>
    <source>
        <strain evidence="3">Ma_SC_T_19800800_S464</strain>
    </source>
</reference>
<sequence length="284" mass="31528">MKQILIYSSLFFLSSCNFQFNQPQTTSECPQKPTAILMAENLENVNLTTENITKSNQVSSTKAVGYTFKGKSGQTLSYNTDDDICVWLYSPDNQILQGTKLPEDGKYLLQIAAPKGSKTFKIEMSLGTLASSPTPTPRLSPSPSPSHDLTQDEAEKLVKRWYEVKRQAFGSSFDDSLVKQYATGQLYSNTLEKCNDGICGGTVGWLRSKGCYYTYDFSNINEIVSFAPSGSLPSITVNVTEQLTLHGPRSAGCGTPTQTYQKNVTYWFQKNNGVWKIEKYKVGT</sequence>
<evidence type="ECO:0000313" key="4">
    <source>
        <dbReference type="Proteomes" id="UP000319313"/>
    </source>
</evidence>
<evidence type="ECO:0000256" key="1">
    <source>
        <dbReference type="SAM" id="MobiDB-lite"/>
    </source>
</evidence>
<feature type="compositionally biased region" description="Pro residues" evidence="1">
    <location>
        <begin position="134"/>
        <end position="144"/>
    </location>
</feature>
<evidence type="ECO:0000313" key="3">
    <source>
        <dbReference type="EMBL" id="TRU29574.1"/>
    </source>
</evidence>
<protein>
    <submittedName>
        <fullName evidence="3">DUF4101 domain-containing protein</fullName>
    </submittedName>
</protein>
<proteinExistence type="predicted"/>
<name>A0A552E588_MICAE</name>
<gene>
    <name evidence="3" type="ORF">EWV81_02085</name>
</gene>
<dbReference type="EMBL" id="SFBL01000018">
    <property type="protein sequence ID" value="TRU29574.1"/>
    <property type="molecule type" value="Genomic_DNA"/>
</dbReference>
<dbReference type="Pfam" id="PF13355">
    <property type="entry name" value="ARC6-like_IMS"/>
    <property type="match status" value="1"/>
</dbReference>